<dbReference type="EMBL" id="OX465077">
    <property type="protein sequence ID" value="CAI9268257.1"/>
    <property type="molecule type" value="Genomic_DNA"/>
</dbReference>
<gene>
    <name evidence="1" type="ORF">LSALG_LOCUS8690</name>
</gene>
<protein>
    <submittedName>
        <fullName evidence="1">Uncharacterized protein</fullName>
    </submittedName>
</protein>
<organism evidence="1 2">
    <name type="scientific">Lactuca saligna</name>
    <name type="common">Willowleaf lettuce</name>
    <dbReference type="NCBI Taxonomy" id="75948"/>
    <lineage>
        <taxon>Eukaryota</taxon>
        <taxon>Viridiplantae</taxon>
        <taxon>Streptophyta</taxon>
        <taxon>Embryophyta</taxon>
        <taxon>Tracheophyta</taxon>
        <taxon>Spermatophyta</taxon>
        <taxon>Magnoliopsida</taxon>
        <taxon>eudicotyledons</taxon>
        <taxon>Gunneridae</taxon>
        <taxon>Pentapetalae</taxon>
        <taxon>asterids</taxon>
        <taxon>campanulids</taxon>
        <taxon>Asterales</taxon>
        <taxon>Asteraceae</taxon>
        <taxon>Cichorioideae</taxon>
        <taxon>Cichorieae</taxon>
        <taxon>Lactucinae</taxon>
        <taxon>Lactuca</taxon>
    </lineage>
</organism>
<keyword evidence="2" id="KW-1185">Reference proteome</keyword>
<evidence type="ECO:0000313" key="1">
    <source>
        <dbReference type="EMBL" id="CAI9268257.1"/>
    </source>
</evidence>
<dbReference type="Proteomes" id="UP001177003">
    <property type="component" value="Chromosome 1"/>
</dbReference>
<accession>A0AA35VUJ9</accession>
<proteinExistence type="predicted"/>
<dbReference type="AlphaFoldDB" id="A0AA35VUJ9"/>
<reference evidence="1" key="1">
    <citation type="submission" date="2023-04" db="EMBL/GenBank/DDBJ databases">
        <authorList>
            <person name="Vijverberg K."/>
            <person name="Xiong W."/>
            <person name="Schranz E."/>
        </authorList>
    </citation>
    <scope>NUCLEOTIDE SEQUENCE</scope>
</reference>
<name>A0AA35VUJ9_LACSI</name>
<evidence type="ECO:0000313" key="2">
    <source>
        <dbReference type="Proteomes" id="UP001177003"/>
    </source>
</evidence>
<sequence>MNASTTPINTSISLTPTKYHRIVNSDQSLNLLENPRFFGEEDNARSIASLALKTRSSTLIKFVAVGDAIGKEGIGGIRSLPDRGRDGGWKEEEGGRWSRSSILSLCVEFDPQCGGILGGKIAWRDIHRKEADDAVVKNLRDGRESEKLVFVCVGFFLIC</sequence>